<dbReference type="Proteomes" id="UP000599074">
    <property type="component" value="Unassembled WGS sequence"/>
</dbReference>
<dbReference type="InterPro" id="IPR023214">
    <property type="entry name" value="HAD_sf"/>
</dbReference>
<reference evidence="2" key="1">
    <citation type="submission" date="2021-01" db="EMBL/GenBank/DDBJ databases">
        <title>Whole genome shotgun sequence of Planosporangium mesophilum NBRC 109066.</title>
        <authorList>
            <person name="Komaki H."/>
            <person name="Tamura T."/>
        </authorList>
    </citation>
    <scope>NUCLEOTIDE SEQUENCE</scope>
    <source>
        <strain evidence="2">NBRC 109066</strain>
    </source>
</reference>
<dbReference type="SFLD" id="SFLDS00003">
    <property type="entry name" value="Haloacid_Dehalogenase"/>
    <property type="match status" value="1"/>
</dbReference>
<dbReference type="SUPFAM" id="SSF56784">
    <property type="entry name" value="HAD-like"/>
    <property type="match status" value="1"/>
</dbReference>
<proteinExistence type="predicted"/>
<dbReference type="AlphaFoldDB" id="A0A8J3TFA4"/>
<evidence type="ECO:0000313" key="3">
    <source>
        <dbReference type="Proteomes" id="UP000599074"/>
    </source>
</evidence>
<dbReference type="InterPro" id="IPR036412">
    <property type="entry name" value="HAD-like_sf"/>
</dbReference>
<sequence length="220" mass="24084">MVRPVMIRSAVFDVGETLLDDTREFAAWADWIGVPRHTFSAVLGAVTAQGRNNAETFQYFRPGFDLIQERERREAAGLGEQIDAADLYPDVIPALTRLRAGGLWVGVAGNQTARAAALLRALNLPVDAVATSGEWGVVKPDAAFFDRVAEYAPGKRGEILYVGDHRDNDLIPAHAAGFRTALIRRGPWGYLWADEPRVQQTADWVVDSLTELADVLAPTT</sequence>
<gene>
    <name evidence="2" type="ORF">Pme01_32960</name>
</gene>
<comment type="caution">
    <text evidence="2">The sequence shown here is derived from an EMBL/GenBank/DDBJ whole genome shotgun (WGS) entry which is preliminary data.</text>
</comment>
<evidence type="ECO:0000256" key="1">
    <source>
        <dbReference type="ARBA" id="ARBA00022801"/>
    </source>
</evidence>
<protein>
    <recommendedName>
        <fullName evidence="4">HAD family hydrolase</fullName>
    </recommendedName>
</protein>
<accession>A0A8J3TFA4</accession>
<dbReference type="EMBL" id="BOON01000031">
    <property type="protein sequence ID" value="GII23699.1"/>
    <property type="molecule type" value="Genomic_DNA"/>
</dbReference>
<organism evidence="2 3">
    <name type="scientific">Planosporangium mesophilum</name>
    <dbReference type="NCBI Taxonomy" id="689768"/>
    <lineage>
        <taxon>Bacteria</taxon>
        <taxon>Bacillati</taxon>
        <taxon>Actinomycetota</taxon>
        <taxon>Actinomycetes</taxon>
        <taxon>Micromonosporales</taxon>
        <taxon>Micromonosporaceae</taxon>
        <taxon>Planosporangium</taxon>
    </lineage>
</organism>
<dbReference type="Pfam" id="PF00702">
    <property type="entry name" value="Hydrolase"/>
    <property type="match status" value="1"/>
</dbReference>
<dbReference type="NCBIfam" id="TIGR01549">
    <property type="entry name" value="HAD-SF-IA-v1"/>
    <property type="match status" value="1"/>
</dbReference>
<evidence type="ECO:0000313" key="2">
    <source>
        <dbReference type="EMBL" id="GII23699.1"/>
    </source>
</evidence>
<dbReference type="InterPro" id="IPR006439">
    <property type="entry name" value="HAD-SF_hydro_IA"/>
</dbReference>
<evidence type="ECO:0008006" key="4">
    <source>
        <dbReference type="Google" id="ProtNLM"/>
    </source>
</evidence>
<keyword evidence="1" id="KW-0378">Hydrolase</keyword>
<dbReference type="PANTHER" id="PTHR43316">
    <property type="entry name" value="HYDROLASE, HALOACID DELAHOGENASE-RELATED"/>
    <property type="match status" value="1"/>
</dbReference>
<dbReference type="PANTHER" id="PTHR43316:SF3">
    <property type="entry name" value="HALOACID DEHALOGENASE, TYPE II (AFU_ORTHOLOGUE AFUA_2G07750)-RELATED"/>
    <property type="match status" value="1"/>
</dbReference>
<name>A0A8J3TFA4_9ACTN</name>
<dbReference type="SFLD" id="SFLDG01129">
    <property type="entry name" value="C1.5:_HAD__Beta-PGM__Phosphata"/>
    <property type="match status" value="1"/>
</dbReference>
<keyword evidence="3" id="KW-1185">Reference proteome</keyword>
<dbReference type="Gene3D" id="3.40.50.1000">
    <property type="entry name" value="HAD superfamily/HAD-like"/>
    <property type="match status" value="1"/>
</dbReference>
<dbReference type="GO" id="GO:0016787">
    <property type="term" value="F:hydrolase activity"/>
    <property type="evidence" value="ECO:0007669"/>
    <property type="project" value="UniProtKB-KW"/>
</dbReference>
<dbReference type="InterPro" id="IPR051540">
    <property type="entry name" value="S-2-haloacid_dehalogenase"/>
</dbReference>